<keyword evidence="1" id="KW-1133">Transmembrane helix</keyword>
<accession>A0A9D0ZRD5</accession>
<evidence type="ECO:0000313" key="3">
    <source>
        <dbReference type="Proteomes" id="UP000886786"/>
    </source>
</evidence>
<organism evidence="2 3">
    <name type="scientific">Candidatus Coprosoma intestinipullorum</name>
    <dbReference type="NCBI Taxonomy" id="2840752"/>
    <lineage>
        <taxon>Bacteria</taxon>
        <taxon>Bacillati</taxon>
        <taxon>Bacillota</taxon>
        <taxon>Bacillota incertae sedis</taxon>
        <taxon>Candidatus Coprosoma</taxon>
    </lineage>
</organism>
<evidence type="ECO:0000313" key="2">
    <source>
        <dbReference type="EMBL" id="HIQ91118.1"/>
    </source>
</evidence>
<dbReference type="EMBL" id="DVFV01000100">
    <property type="protein sequence ID" value="HIQ91118.1"/>
    <property type="molecule type" value="Genomic_DNA"/>
</dbReference>
<protein>
    <submittedName>
        <fullName evidence="2">Uncharacterized protein</fullName>
    </submittedName>
</protein>
<dbReference type="Proteomes" id="UP000886786">
    <property type="component" value="Unassembled WGS sequence"/>
</dbReference>
<gene>
    <name evidence="2" type="ORF">IAB27_05805</name>
</gene>
<feature type="transmembrane region" description="Helical" evidence="1">
    <location>
        <begin position="426"/>
        <end position="446"/>
    </location>
</feature>
<proteinExistence type="predicted"/>
<keyword evidence="1" id="KW-0472">Membrane</keyword>
<keyword evidence="1" id="KW-0812">Transmembrane</keyword>
<reference evidence="2" key="1">
    <citation type="submission" date="2020-10" db="EMBL/GenBank/DDBJ databases">
        <authorList>
            <person name="Gilroy R."/>
        </authorList>
    </citation>
    <scope>NUCLEOTIDE SEQUENCE</scope>
    <source>
        <strain evidence="2">CHK147-3167</strain>
    </source>
</reference>
<dbReference type="AlphaFoldDB" id="A0A9D0ZRD5"/>
<name>A0A9D0ZRD5_9FIRM</name>
<sequence length="455" mass="49183">MKKLIIISIFILGMILPNINVKAVDVSNEEELKAAIEQGGDITLTQNIEVTQPLVIDKDVNISGYRDILMQGNNTLITVNDGTVNISAYLYAGWNGEYDKYDDPVLAKNQGTAMVVNEGTVNFDDSSLNAGNVGLEVNGGTVTGSPMIYAGEYNENTYTYSGGNALIVNGGAVDFDFIYNNLQSLNHFFMSSGDATIVVNDKAVVNINGVVNYDGSSFAGAIISYEGNGIEANDGGTINLTDELIVGTKNSIYLDGGTVNLNGIIAFESDSKGYSIYINKGINTIRQGDILSLNNDLLFGANHSIGYLSYKIFDFSIYINPDITELRVTDKNNFLSLNGSKLKLNFCSNNASASNTDTEEGPEICNNLSSFAYYDGPVYSNELNSCTLIYINGEKSVVDEENCNVQTDNTEENNNPQVVEVPSTSAYASIIIIVLGIICVVVSVIVTRKMTRKEN</sequence>
<evidence type="ECO:0000256" key="1">
    <source>
        <dbReference type="SAM" id="Phobius"/>
    </source>
</evidence>
<comment type="caution">
    <text evidence="2">The sequence shown here is derived from an EMBL/GenBank/DDBJ whole genome shotgun (WGS) entry which is preliminary data.</text>
</comment>
<reference evidence="2" key="2">
    <citation type="journal article" date="2021" name="PeerJ">
        <title>Extensive microbial diversity within the chicken gut microbiome revealed by metagenomics and culture.</title>
        <authorList>
            <person name="Gilroy R."/>
            <person name="Ravi A."/>
            <person name="Getino M."/>
            <person name="Pursley I."/>
            <person name="Horton D.L."/>
            <person name="Alikhan N.F."/>
            <person name="Baker D."/>
            <person name="Gharbi K."/>
            <person name="Hall N."/>
            <person name="Watson M."/>
            <person name="Adriaenssens E.M."/>
            <person name="Foster-Nyarko E."/>
            <person name="Jarju S."/>
            <person name="Secka A."/>
            <person name="Antonio M."/>
            <person name="Oren A."/>
            <person name="Chaudhuri R.R."/>
            <person name="La Ragione R."/>
            <person name="Hildebrand F."/>
            <person name="Pallen M.J."/>
        </authorList>
    </citation>
    <scope>NUCLEOTIDE SEQUENCE</scope>
    <source>
        <strain evidence="2">CHK147-3167</strain>
    </source>
</reference>